<sequence length="38" mass="4252">MVVLQRNAQAGISLIPFPLRTHRSDFLALSCCDRPVLI</sequence>
<reference evidence="1" key="2">
    <citation type="journal article" date="2015" name="Data Brief">
        <title>Shoot transcriptome of the giant reed, Arundo donax.</title>
        <authorList>
            <person name="Barrero R.A."/>
            <person name="Guerrero F.D."/>
            <person name="Moolhuijzen P."/>
            <person name="Goolsby J.A."/>
            <person name="Tidwell J."/>
            <person name="Bellgard S.E."/>
            <person name="Bellgard M.I."/>
        </authorList>
    </citation>
    <scope>NUCLEOTIDE SEQUENCE</scope>
    <source>
        <tissue evidence="1">Shoot tissue taken approximately 20 cm above the soil surface</tissue>
    </source>
</reference>
<accession>A0A0A8Z2X8</accession>
<dbReference type="EMBL" id="GBRH01264769">
    <property type="protein sequence ID" value="JAD33126.1"/>
    <property type="molecule type" value="Transcribed_RNA"/>
</dbReference>
<organism evidence="1">
    <name type="scientific">Arundo donax</name>
    <name type="common">Giant reed</name>
    <name type="synonym">Donax arundinaceus</name>
    <dbReference type="NCBI Taxonomy" id="35708"/>
    <lineage>
        <taxon>Eukaryota</taxon>
        <taxon>Viridiplantae</taxon>
        <taxon>Streptophyta</taxon>
        <taxon>Embryophyta</taxon>
        <taxon>Tracheophyta</taxon>
        <taxon>Spermatophyta</taxon>
        <taxon>Magnoliopsida</taxon>
        <taxon>Liliopsida</taxon>
        <taxon>Poales</taxon>
        <taxon>Poaceae</taxon>
        <taxon>PACMAD clade</taxon>
        <taxon>Arundinoideae</taxon>
        <taxon>Arundineae</taxon>
        <taxon>Arundo</taxon>
    </lineage>
</organism>
<evidence type="ECO:0000313" key="1">
    <source>
        <dbReference type="EMBL" id="JAD33126.1"/>
    </source>
</evidence>
<dbReference type="AlphaFoldDB" id="A0A0A8Z2X8"/>
<name>A0A0A8Z2X8_ARUDO</name>
<protein>
    <submittedName>
        <fullName evidence="1">Uncharacterized protein</fullName>
    </submittedName>
</protein>
<reference evidence="1" key="1">
    <citation type="submission" date="2014-09" db="EMBL/GenBank/DDBJ databases">
        <authorList>
            <person name="Magalhaes I.L.F."/>
            <person name="Oliveira U."/>
            <person name="Santos F.R."/>
            <person name="Vidigal T.H.D.A."/>
            <person name="Brescovit A.D."/>
            <person name="Santos A.J."/>
        </authorList>
    </citation>
    <scope>NUCLEOTIDE SEQUENCE</scope>
    <source>
        <tissue evidence="1">Shoot tissue taken approximately 20 cm above the soil surface</tissue>
    </source>
</reference>
<proteinExistence type="predicted"/>